<protein>
    <recommendedName>
        <fullName evidence="7">Phosphate transport system permease protein</fullName>
    </recommendedName>
</protein>
<feature type="transmembrane region" description="Helical" evidence="6">
    <location>
        <begin position="211"/>
        <end position="232"/>
    </location>
</feature>
<dbReference type="PROSITE" id="PS50928">
    <property type="entry name" value="ABC_TM1"/>
    <property type="match status" value="1"/>
</dbReference>
<dbReference type="GO" id="GO:0005886">
    <property type="term" value="C:plasma membrane"/>
    <property type="evidence" value="ECO:0007669"/>
    <property type="project" value="UniProtKB-SubCell"/>
</dbReference>
<evidence type="ECO:0000256" key="3">
    <source>
        <dbReference type="ARBA" id="ARBA00022692"/>
    </source>
</evidence>
<dbReference type="Proteomes" id="UP000315215">
    <property type="component" value="Chromosome"/>
</dbReference>
<evidence type="ECO:0000313" key="10">
    <source>
        <dbReference type="Proteomes" id="UP000315215"/>
    </source>
</evidence>
<dbReference type="Gene3D" id="1.10.3720.10">
    <property type="entry name" value="MetI-like"/>
    <property type="match status" value="1"/>
</dbReference>
<keyword evidence="7" id="KW-0592">Phosphate transport</keyword>
<dbReference type="OrthoDB" id="9785113at2"/>
<feature type="transmembrane region" description="Helical" evidence="6">
    <location>
        <begin position="83"/>
        <end position="106"/>
    </location>
</feature>
<keyword evidence="5 6" id="KW-0472">Membrane</keyword>
<keyword evidence="2 6" id="KW-0813">Transport</keyword>
<evidence type="ECO:0000256" key="4">
    <source>
        <dbReference type="ARBA" id="ARBA00022989"/>
    </source>
</evidence>
<dbReference type="InterPro" id="IPR000515">
    <property type="entry name" value="MetI-like"/>
</dbReference>
<keyword evidence="10" id="KW-1185">Reference proteome</keyword>
<feature type="transmembrane region" description="Helical" evidence="6">
    <location>
        <begin position="277"/>
        <end position="298"/>
    </location>
</feature>
<dbReference type="RefSeq" id="WP_143897188.1">
    <property type="nucleotide sequence ID" value="NZ_CP041666.1"/>
</dbReference>
<dbReference type="InterPro" id="IPR011864">
    <property type="entry name" value="Phosphate_PstC"/>
</dbReference>
<dbReference type="SUPFAM" id="SSF161098">
    <property type="entry name" value="MetI-like"/>
    <property type="match status" value="1"/>
</dbReference>
<dbReference type="PANTHER" id="PTHR42727">
    <property type="entry name" value="PHOSPHATE TRANSPORT SYSTEM PERMEASE PROTEIN"/>
    <property type="match status" value="1"/>
</dbReference>
<evidence type="ECO:0000259" key="8">
    <source>
        <dbReference type="PROSITE" id="PS50928"/>
    </source>
</evidence>
<dbReference type="InterPro" id="IPR035906">
    <property type="entry name" value="MetI-like_sf"/>
</dbReference>
<reference evidence="9 10" key="1">
    <citation type="submission" date="2019-07" db="EMBL/GenBank/DDBJ databases">
        <authorList>
            <person name="Li J."/>
        </authorList>
    </citation>
    <scope>NUCLEOTIDE SEQUENCE [LARGE SCALE GENOMIC DNA]</scope>
    <source>
        <strain evidence="9 10">TKL69</strain>
    </source>
</reference>
<feature type="transmembrane region" description="Helical" evidence="6">
    <location>
        <begin position="30"/>
        <end position="53"/>
    </location>
</feature>
<keyword evidence="7" id="KW-1003">Cell membrane</keyword>
<feature type="domain" description="ABC transmembrane type-1" evidence="8">
    <location>
        <begin position="87"/>
        <end position="299"/>
    </location>
</feature>
<comment type="subcellular location">
    <subcellularLocation>
        <location evidence="6">Cell membrane</location>
        <topology evidence="6">Multi-pass membrane protein</topology>
    </subcellularLocation>
    <subcellularLocation>
        <location evidence="1">Membrane</location>
        <topology evidence="1">Multi-pass membrane protein</topology>
    </subcellularLocation>
</comment>
<comment type="function">
    <text evidence="7">Part of the binding-protein-dependent transport system for phosphate; probably responsible for the translocation of the substrate across the membrane.</text>
</comment>
<dbReference type="EMBL" id="CP041666">
    <property type="protein sequence ID" value="QDP42160.1"/>
    <property type="molecule type" value="Genomic_DNA"/>
</dbReference>
<dbReference type="Pfam" id="PF00528">
    <property type="entry name" value="BPD_transp_1"/>
    <property type="match status" value="1"/>
</dbReference>
<name>A0A516KL90_9BACI</name>
<organism evidence="9 10">
    <name type="scientific">Radiobacillus deserti</name>
    <dbReference type="NCBI Taxonomy" id="2594883"/>
    <lineage>
        <taxon>Bacteria</taxon>
        <taxon>Bacillati</taxon>
        <taxon>Bacillota</taxon>
        <taxon>Bacilli</taxon>
        <taxon>Bacillales</taxon>
        <taxon>Bacillaceae</taxon>
        <taxon>Radiobacillus</taxon>
    </lineage>
</organism>
<dbReference type="PANTHER" id="PTHR42727:SF1">
    <property type="entry name" value="PHOSPHATE TRANSPORT SYSTEM PERMEASE"/>
    <property type="match status" value="1"/>
</dbReference>
<evidence type="ECO:0000256" key="2">
    <source>
        <dbReference type="ARBA" id="ARBA00022448"/>
    </source>
</evidence>
<evidence type="ECO:0000256" key="6">
    <source>
        <dbReference type="RuleBase" id="RU363032"/>
    </source>
</evidence>
<proteinExistence type="inferred from homology"/>
<dbReference type="KEGG" id="aqt:FN924_10700"/>
<dbReference type="CDD" id="cd06261">
    <property type="entry name" value="TM_PBP2"/>
    <property type="match status" value="1"/>
</dbReference>
<dbReference type="GO" id="GO:0005315">
    <property type="term" value="F:phosphate transmembrane transporter activity"/>
    <property type="evidence" value="ECO:0007669"/>
    <property type="project" value="InterPro"/>
</dbReference>
<keyword evidence="4 6" id="KW-1133">Transmembrane helix</keyword>
<gene>
    <name evidence="9" type="primary">pstC</name>
    <name evidence="9" type="ORF">FN924_10700</name>
</gene>
<evidence type="ECO:0000256" key="1">
    <source>
        <dbReference type="ARBA" id="ARBA00004141"/>
    </source>
</evidence>
<evidence type="ECO:0000256" key="5">
    <source>
        <dbReference type="ARBA" id="ARBA00023136"/>
    </source>
</evidence>
<sequence>MKQNHTNSIQDRIAENKANNKRLKATEKTVPIFLLLCAAVSVLTTIGIIFTLLRESFTFFSDVSVLDFLTGTNWSPWTGHFGVFPLISGTILVTFIAACVALPLGVASAIFLSEYAGDRTRRIIKPVLEVLAGIPTVVYGYFALTFITPILMKIVPELKIFNALSAGIVVGIMILPMVASLSEDAMSAVPKSLREGALALGATKLETTTKVVIPAALSGIIASIVLALSRAIGETMIVTIAAGASPNLTFDPTQSIQTLTAFIVQGATGDTTYGSTIYYSIYAVGITLFVFTLIMNIISQYVSRKFREDY</sequence>
<evidence type="ECO:0000256" key="7">
    <source>
        <dbReference type="RuleBase" id="RU363054"/>
    </source>
</evidence>
<evidence type="ECO:0000313" key="9">
    <source>
        <dbReference type="EMBL" id="QDP42160.1"/>
    </source>
</evidence>
<dbReference type="NCBIfam" id="TIGR02138">
    <property type="entry name" value="phosphate_pstC"/>
    <property type="match status" value="1"/>
</dbReference>
<feature type="transmembrane region" description="Helical" evidence="6">
    <location>
        <begin position="160"/>
        <end position="181"/>
    </location>
</feature>
<dbReference type="GO" id="GO:0006817">
    <property type="term" value="P:phosphate ion transport"/>
    <property type="evidence" value="ECO:0007669"/>
    <property type="project" value="UniProtKB-KW"/>
</dbReference>
<feature type="transmembrane region" description="Helical" evidence="6">
    <location>
        <begin position="127"/>
        <end position="148"/>
    </location>
</feature>
<comment type="similarity">
    <text evidence="7">Belongs to the binding-protein-dependent transport system permease family. CysTW subfamily.</text>
</comment>
<keyword evidence="3 6" id="KW-0812">Transmembrane</keyword>
<dbReference type="AlphaFoldDB" id="A0A516KL90"/>
<accession>A0A516KL90</accession>